<dbReference type="GO" id="GO:0008773">
    <property type="term" value="F:[protein-PII] uridylyltransferase activity"/>
    <property type="evidence" value="ECO:0007669"/>
    <property type="project" value="InterPro"/>
</dbReference>
<accession>A0A8J6TBV3</accession>
<feature type="domain" description="CBS" evidence="2">
    <location>
        <begin position="36"/>
        <end position="94"/>
    </location>
</feature>
<evidence type="ECO:0000313" key="4">
    <source>
        <dbReference type="Proteomes" id="UP000614424"/>
    </source>
</evidence>
<dbReference type="CDD" id="cd05401">
    <property type="entry name" value="NT_GlnE_GlnD_like"/>
    <property type="match status" value="1"/>
</dbReference>
<evidence type="ECO:0000256" key="1">
    <source>
        <dbReference type="PROSITE-ProRule" id="PRU00703"/>
    </source>
</evidence>
<dbReference type="PROSITE" id="PS51371">
    <property type="entry name" value="CBS"/>
    <property type="match status" value="2"/>
</dbReference>
<dbReference type="Pfam" id="PF00571">
    <property type="entry name" value="CBS"/>
    <property type="match status" value="2"/>
</dbReference>
<name>A0A8J6TBV3_9BACT</name>
<reference evidence="3 4" key="1">
    <citation type="submission" date="2020-08" db="EMBL/GenBank/DDBJ databases">
        <title>Bridging the membrane lipid divide: bacteria of the FCB group superphylum have the potential to synthesize archaeal ether lipids.</title>
        <authorList>
            <person name="Villanueva L."/>
            <person name="Von Meijenfeldt F.A.B."/>
            <person name="Westbye A.B."/>
            <person name="Yadav S."/>
            <person name="Hopmans E.C."/>
            <person name="Dutilh B.E."/>
            <person name="Sinninghe Damste J.S."/>
        </authorList>
    </citation>
    <scope>NUCLEOTIDE SEQUENCE [LARGE SCALE GENOMIC DNA]</scope>
    <source>
        <strain evidence="3">NIOZ-UU47</strain>
    </source>
</reference>
<evidence type="ECO:0000259" key="2">
    <source>
        <dbReference type="PROSITE" id="PS51371"/>
    </source>
</evidence>
<keyword evidence="1" id="KW-0129">CBS domain</keyword>
<sequence>MPHNSDNKIQLDNGVTSHFLSLQSESGIGEIPLHSLSRRKPVIVDPESTLRDTLIVLNQGGRDAGLVAKNVDFPLGIVTLRNLLDAITIQGGSLDDPVISFMTAAPISLPGDASLHRAKVLMTRRRLSHLLLTKADGRFYSLISQSDIPGHCEGGANELIKKVNTAKDIHTIASAANEIRKRGAELFASGMGVEALCQWMSGLNDLISMQVVELVADTFDLPPIPWCWMVFGSEGRLEQTFSTDQDNGLIFQADKEENAQSMRQAFLPFTSAVNKALDQCGFDFCKGNIMAGNPAWCLSFREWQDTFSHWMKTPDPEALLNSTIFFDFRPLYGQDELVDELRSWLLPMPAQNPRFLYGLSEQALSCSPSLGFMGRFVYDGGKEFPHTIDLKMHGSRPFVDAARVWALKYQSWATNTADRLRSAATEMKRSVPATAAAVEAFDLIQRIRIHQQLSCKDLQRANRVDPKQLNDLQKLMIKEAFNQAKLLQLRLKQDFDL</sequence>
<evidence type="ECO:0000313" key="3">
    <source>
        <dbReference type="EMBL" id="MBC8317329.1"/>
    </source>
</evidence>
<dbReference type="Pfam" id="PF03445">
    <property type="entry name" value="DUF294"/>
    <property type="match status" value="1"/>
</dbReference>
<feature type="domain" description="CBS" evidence="2">
    <location>
        <begin position="102"/>
        <end position="159"/>
    </location>
</feature>
<protein>
    <submittedName>
        <fullName evidence="3">CBS domain-containing protein</fullName>
    </submittedName>
</protein>
<proteinExistence type="predicted"/>
<dbReference type="SMART" id="SM00116">
    <property type="entry name" value="CBS"/>
    <property type="match status" value="2"/>
</dbReference>
<gene>
    <name evidence="3" type="ORF">H8E41_05445</name>
</gene>
<dbReference type="AlphaFoldDB" id="A0A8J6TBV3"/>
<dbReference type="InterPro" id="IPR046342">
    <property type="entry name" value="CBS_dom_sf"/>
</dbReference>
<dbReference type="EMBL" id="JACNJZ010000082">
    <property type="protein sequence ID" value="MBC8317329.1"/>
    <property type="molecule type" value="Genomic_DNA"/>
</dbReference>
<dbReference type="Gene3D" id="3.10.580.10">
    <property type="entry name" value="CBS-domain"/>
    <property type="match status" value="1"/>
</dbReference>
<organism evidence="3 4">
    <name type="scientific">Candidatus Desulfobia pelagia</name>
    <dbReference type="NCBI Taxonomy" id="2841692"/>
    <lineage>
        <taxon>Bacteria</taxon>
        <taxon>Pseudomonadati</taxon>
        <taxon>Thermodesulfobacteriota</taxon>
        <taxon>Desulfobulbia</taxon>
        <taxon>Desulfobulbales</taxon>
        <taxon>Desulfobulbaceae</taxon>
        <taxon>Candidatus Desulfobia</taxon>
    </lineage>
</organism>
<dbReference type="SUPFAM" id="SSF54631">
    <property type="entry name" value="CBS-domain pair"/>
    <property type="match status" value="1"/>
</dbReference>
<dbReference type="Pfam" id="PF10335">
    <property type="entry name" value="DUF294_C"/>
    <property type="match status" value="1"/>
</dbReference>
<dbReference type="InterPro" id="IPR005105">
    <property type="entry name" value="GlnD_Uridyltrans_N"/>
</dbReference>
<dbReference type="InterPro" id="IPR000644">
    <property type="entry name" value="CBS_dom"/>
</dbReference>
<dbReference type="Proteomes" id="UP000614424">
    <property type="component" value="Unassembled WGS sequence"/>
</dbReference>
<dbReference type="InterPro" id="IPR018821">
    <property type="entry name" value="DUF294_put_nucleoTrafse_sb-bd"/>
</dbReference>
<comment type="caution">
    <text evidence="3">The sequence shown here is derived from an EMBL/GenBank/DDBJ whole genome shotgun (WGS) entry which is preliminary data.</text>
</comment>